<dbReference type="SMART" id="SM00710">
    <property type="entry name" value="PbH1"/>
    <property type="match status" value="6"/>
</dbReference>
<keyword evidence="5" id="KW-0732">Signal</keyword>
<comment type="caution">
    <text evidence="6">The sequence shown here is derived from an EMBL/GenBank/DDBJ whole genome shotgun (WGS) entry which is preliminary data.</text>
</comment>
<accession>A0ABX2B2F5</accession>
<dbReference type="Pfam" id="PF00295">
    <property type="entry name" value="Glyco_hydro_28"/>
    <property type="match status" value="1"/>
</dbReference>
<reference evidence="6 7" key="1">
    <citation type="submission" date="2020-05" db="EMBL/GenBank/DDBJ databases">
        <title>Distinct polysaccharide utilization as determinants for interspecies competition between intestinal Prevotella spp.</title>
        <authorList>
            <person name="Galvez E.J.C."/>
            <person name="Iljazovic A."/>
            <person name="Strowig T."/>
        </authorList>
    </citation>
    <scope>NUCLEOTIDE SEQUENCE [LARGE SCALE GENOMIC DNA]</scope>
    <source>
        <strain evidence="6 7">PCHR</strain>
    </source>
</reference>
<evidence type="ECO:0000256" key="2">
    <source>
        <dbReference type="ARBA" id="ARBA00022801"/>
    </source>
</evidence>
<evidence type="ECO:0000256" key="4">
    <source>
        <dbReference type="RuleBase" id="RU361169"/>
    </source>
</evidence>
<feature type="chain" id="PRO_5046994006" evidence="5">
    <location>
        <begin position="22"/>
        <end position="510"/>
    </location>
</feature>
<dbReference type="GO" id="GO:0016787">
    <property type="term" value="F:hydrolase activity"/>
    <property type="evidence" value="ECO:0007669"/>
    <property type="project" value="UniProtKB-KW"/>
</dbReference>
<dbReference type="Gene3D" id="2.160.20.10">
    <property type="entry name" value="Single-stranded right-handed beta-helix, Pectin lyase-like"/>
    <property type="match status" value="1"/>
</dbReference>
<dbReference type="PROSITE" id="PS00502">
    <property type="entry name" value="POLYGALACTURONASE"/>
    <property type="match status" value="1"/>
</dbReference>
<organism evidence="6 7">
    <name type="scientific">Xylanibacter caecicola</name>
    <dbReference type="NCBI Taxonomy" id="2736294"/>
    <lineage>
        <taxon>Bacteria</taxon>
        <taxon>Pseudomonadati</taxon>
        <taxon>Bacteroidota</taxon>
        <taxon>Bacteroidia</taxon>
        <taxon>Bacteroidales</taxon>
        <taxon>Prevotellaceae</taxon>
        <taxon>Xylanibacter</taxon>
    </lineage>
</organism>
<evidence type="ECO:0000256" key="5">
    <source>
        <dbReference type="SAM" id="SignalP"/>
    </source>
</evidence>
<evidence type="ECO:0000256" key="3">
    <source>
        <dbReference type="ARBA" id="ARBA00023295"/>
    </source>
</evidence>
<dbReference type="InterPro" id="IPR012334">
    <property type="entry name" value="Pectin_lyas_fold"/>
</dbReference>
<feature type="signal peptide" evidence="5">
    <location>
        <begin position="1"/>
        <end position="21"/>
    </location>
</feature>
<dbReference type="PANTHER" id="PTHR31339">
    <property type="entry name" value="PECTIN LYASE-RELATED"/>
    <property type="match status" value="1"/>
</dbReference>
<keyword evidence="3 4" id="KW-0326">Glycosidase</keyword>
<keyword evidence="7" id="KW-1185">Reference proteome</keyword>
<dbReference type="InterPro" id="IPR006626">
    <property type="entry name" value="PbH1"/>
</dbReference>
<dbReference type="Proteomes" id="UP000820977">
    <property type="component" value="Unassembled WGS sequence"/>
</dbReference>
<dbReference type="InterPro" id="IPR000743">
    <property type="entry name" value="Glyco_hydro_28"/>
</dbReference>
<name>A0ABX2B2F5_9BACT</name>
<dbReference type="InterPro" id="IPR011050">
    <property type="entry name" value="Pectin_lyase_fold/virulence"/>
</dbReference>
<proteinExistence type="inferred from homology"/>
<dbReference type="EMBL" id="JABKKJ010000002">
    <property type="protein sequence ID" value="NPE24375.1"/>
    <property type="molecule type" value="Genomic_DNA"/>
</dbReference>
<dbReference type="InterPro" id="IPR051801">
    <property type="entry name" value="GH28_Enzymes"/>
</dbReference>
<sequence length="510" mass="55186">MKKIISIIALLLTLTAAGAQAQGNNDGNGSGNMPFDMPEISAPAFPERSVSVTDFGAVGNGTTLCTQAFARAMERLAAEGGGHLIVPRGIWLTGPIVMRSNTDLHLERGAVILFSPDISLYPPVGTVFEGLNARRCQSPVSGMNLKNVAITGEGVIDGNGQRWRPLKRMKTTAGQWQELTAVSGVTVDGGNYWFPDAGVTDADEAARLKEAFGISTDDEWRNIRHHMRPVMVSLVSCRNVWLQGVTFRNSPSWNIHPLMCENVLIDNITVQNPEYAQNGDGLDLESCRNAVVRNSTFDVGDDGICIKSGKDADGRRRGRPCENVVIEGCTVFKGHGGFVIGSEMSGGVRNILARNCTFMGTDTGLRFKSTRGRGGTVERIFIDGIAMTGIKGDAVVFDLYYGNKARTTVNSRGETVPAPVAPAPVDETTPAFRDIHISNTTCTGAKRALFFNGIPEMPVRNITLENVGITAEQGARLVYSEDITLKNVSIRQSRGKRLETFFCKDITEKP</sequence>
<dbReference type="PANTHER" id="PTHR31339:SF9">
    <property type="entry name" value="PLASMIN AND FIBRONECTIN-BINDING PROTEIN A"/>
    <property type="match status" value="1"/>
</dbReference>
<comment type="similarity">
    <text evidence="1 4">Belongs to the glycosyl hydrolase 28 family.</text>
</comment>
<dbReference type="RefSeq" id="WP_172343870.1">
    <property type="nucleotide sequence ID" value="NZ_CASYYZ010000012.1"/>
</dbReference>
<evidence type="ECO:0000256" key="1">
    <source>
        <dbReference type="ARBA" id="ARBA00008834"/>
    </source>
</evidence>
<evidence type="ECO:0000313" key="7">
    <source>
        <dbReference type="Proteomes" id="UP000820977"/>
    </source>
</evidence>
<gene>
    <name evidence="6" type="ORF">HPS54_02370</name>
</gene>
<dbReference type="SUPFAM" id="SSF51126">
    <property type="entry name" value="Pectin lyase-like"/>
    <property type="match status" value="1"/>
</dbReference>
<protein>
    <submittedName>
        <fullName evidence="6">Glycoside hydrolase family 28 protein</fullName>
    </submittedName>
</protein>
<keyword evidence="2 4" id="KW-0378">Hydrolase</keyword>
<evidence type="ECO:0000313" key="6">
    <source>
        <dbReference type="EMBL" id="NPE24375.1"/>
    </source>
</evidence>